<protein>
    <recommendedName>
        <fullName evidence="1">RNA-dependent RNA polymerase</fullName>
        <ecNumber evidence="1">2.7.7.48</ecNumber>
    </recommendedName>
</protein>
<comment type="caution">
    <text evidence="3">The sequence shown here is derived from an EMBL/GenBank/DDBJ whole genome shotgun (WGS) entry which is preliminary data.</text>
</comment>
<keyword evidence="1" id="KW-0808">Transferase</keyword>
<accession>A0A9J6DD49</accession>
<evidence type="ECO:0000313" key="3">
    <source>
        <dbReference type="EMBL" id="KAH8019857.1"/>
    </source>
</evidence>
<dbReference type="InterPro" id="IPR007855">
    <property type="entry name" value="RDRP"/>
</dbReference>
<gene>
    <name evidence="3" type="ORF">HPB51_022829</name>
</gene>
<dbReference type="InterPro" id="IPR057596">
    <property type="entry name" value="RDRP_core"/>
</dbReference>
<dbReference type="GO" id="GO:0031380">
    <property type="term" value="C:nuclear RNA-directed RNA polymerase complex"/>
    <property type="evidence" value="ECO:0007669"/>
    <property type="project" value="TreeGrafter"/>
</dbReference>
<reference evidence="3" key="2">
    <citation type="submission" date="2021-09" db="EMBL/GenBank/DDBJ databases">
        <authorList>
            <person name="Jia N."/>
            <person name="Wang J."/>
            <person name="Shi W."/>
            <person name="Du L."/>
            <person name="Sun Y."/>
            <person name="Zhan W."/>
            <person name="Jiang J."/>
            <person name="Wang Q."/>
            <person name="Zhang B."/>
            <person name="Ji P."/>
            <person name="Sakyi L.B."/>
            <person name="Cui X."/>
            <person name="Yuan T."/>
            <person name="Jiang B."/>
            <person name="Yang W."/>
            <person name="Lam T.T.-Y."/>
            <person name="Chang Q."/>
            <person name="Ding S."/>
            <person name="Wang X."/>
            <person name="Zhu J."/>
            <person name="Ruan X."/>
            <person name="Zhao L."/>
            <person name="Wei J."/>
            <person name="Que T."/>
            <person name="Du C."/>
            <person name="Cheng J."/>
            <person name="Dai P."/>
            <person name="Han X."/>
            <person name="Huang E."/>
            <person name="Gao Y."/>
            <person name="Liu J."/>
            <person name="Shao H."/>
            <person name="Ye R."/>
            <person name="Li L."/>
            <person name="Wei W."/>
            <person name="Wang X."/>
            <person name="Wang C."/>
            <person name="Huo Q."/>
            <person name="Li W."/>
            <person name="Guo W."/>
            <person name="Chen H."/>
            <person name="Chen S."/>
            <person name="Zhou L."/>
            <person name="Zhou L."/>
            <person name="Ni X."/>
            <person name="Tian J."/>
            <person name="Zhou Y."/>
            <person name="Sheng Y."/>
            <person name="Liu T."/>
            <person name="Pan Y."/>
            <person name="Xia L."/>
            <person name="Li J."/>
            <person name="Zhao F."/>
            <person name="Cao W."/>
        </authorList>
    </citation>
    <scope>NUCLEOTIDE SEQUENCE</scope>
    <source>
        <strain evidence="3">Rmic-2018</strain>
        <tissue evidence="3">Larvae</tissue>
    </source>
</reference>
<dbReference type="Pfam" id="PF05183">
    <property type="entry name" value="RdRP"/>
    <property type="match status" value="1"/>
</dbReference>
<dbReference type="Proteomes" id="UP000821866">
    <property type="component" value="Chromosome 8"/>
</dbReference>
<dbReference type="PANTHER" id="PTHR23079:SF55">
    <property type="entry name" value="RNA-DIRECTED RNA POLYMERASE"/>
    <property type="match status" value="1"/>
</dbReference>
<name>A0A9J6DD49_RHIMP</name>
<dbReference type="GO" id="GO:0003968">
    <property type="term" value="F:RNA-directed RNA polymerase activity"/>
    <property type="evidence" value="ECO:0007669"/>
    <property type="project" value="UniProtKB-KW"/>
</dbReference>
<evidence type="ECO:0000256" key="1">
    <source>
        <dbReference type="RuleBase" id="RU363098"/>
    </source>
</evidence>
<dbReference type="EMBL" id="JABSTU010000010">
    <property type="protein sequence ID" value="KAH8019857.1"/>
    <property type="molecule type" value="Genomic_DNA"/>
</dbReference>
<keyword evidence="4" id="KW-1185">Reference proteome</keyword>
<keyword evidence="1" id="KW-0696">RNA-directed RNA polymerase</keyword>
<evidence type="ECO:0000259" key="2">
    <source>
        <dbReference type="Pfam" id="PF05183"/>
    </source>
</evidence>
<feature type="domain" description="RDRP core" evidence="2">
    <location>
        <begin position="15"/>
        <end position="171"/>
    </location>
</feature>
<keyword evidence="1" id="KW-0694">RNA-binding</keyword>
<dbReference type="PANTHER" id="PTHR23079">
    <property type="entry name" value="RNA-DEPENDENT RNA POLYMERASE"/>
    <property type="match status" value="1"/>
</dbReference>
<sequence>MIEISGALHYDVTHNRSVTLNRPLITILEQLLVPTDAFVYLQESMILEFADALINEARAVAVLSAWSKLQLPYEDLSKAGFQLTLDPFFRSLLLAVYRNAVAGLRYKTCIALPVDRGRNMLGVVDTTNKLRYGEAFVQSTEMRSPHVQHKGPPKKTVITSTVLVTKCPFLHRVTCAKSPRSTCLSSTTSSNALWSRRMDLGRTPTNGR</sequence>
<keyword evidence="1" id="KW-0548">Nucleotidyltransferase</keyword>
<dbReference type="GO" id="GO:0003723">
    <property type="term" value="F:RNA binding"/>
    <property type="evidence" value="ECO:0007669"/>
    <property type="project" value="UniProtKB-KW"/>
</dbReference>
<comment type="catalytic activity">
    <reaction evidence="1">
        <text>RNA(n) + a ribonucleoside 5'-triphosphate = RNA(n+1) + diphosphate</text>
        <dbReference type="Rhea" id="RHEA:21248"/>
        <dbReference type="Rhea" id="RHEA-COMP:14527"/>
        <dbReference type="Rhea" id="RHEA-COMP:17342"/>
        <dbReference type="ChEBI" id="CHEBI:33019"/>
        <dbReference type="ChEBI" id="CHEBI:61557"/>
        <dbReference type="ChEBI" id="CHEBI:140395"/>
        <dbReference type="EC" id="2.7.7.48"/>
    </reaction>
</comment>
<dbReference type="AlphaFoldDB" id="A0A9J6DD49"/>
<dbReference type="GO" id="GO:0030422">
    <property type="term" value="P:siRNA processing"/>
    <property type="evidence" value="ECO:0007669"/>
    <property type="project" value="TreeGrafter"/>
</dbReference>
<comment type="similarity">
    <text evidence="1">Belongs to the RdRP family.</text>
</comment>
<evidence type="ECO:0000313" key="4">
    <source>
        <dbReference type="Proteomes" id="UP000821866"/>
    </source>
</evidence>
<organism evidence="3 4">
    <name type="scientific">Rhipicephalus microplus</name>
    <name type="common">Cattle tick</name>
    <name type="synonym">Boophilus microplus</name>
    <dbReference type="NCBI Taxonomy" id="6941"/>
    <lineage>
        <taxon>Eukaryota</taxon>
        <taxon>Metazoa</taxon>
        <taxon>Ecdysozoa</taxon>
        <taxon>Arthropoda</taxon>
        <taxon>Chelicerata</taxon>
        <taxon>Arachnida</taxon>
        <taxon>Acari</taxon>
        <taxon>Parasitiformes</taxon>
        <taxon>Ixodida</taxon>
        <taxon>Ixodoidea</taxon>
        <taxon>Ixodidae</taxon>
        <taxon>Rhipicephalinae</taxon>
        <taxon>Rhipicephalus</taxon>
        <taxon>Boophilus</taxon>
    </lineage>
</organism>
<dbReference type="VEuPathDB" id="VectorBase:LOC119179556"/>
<proteinExistence type="inferred from homology"/>
<reference evidence="3" key="1">
    <citation type="journal article" date="2020" name="Cell">
        <title>Large-Scale Comparative Analyses of Tick Genomes Elucidate Their Genetic Diversity and Vector Capacities.</title>
        <authorList>
            <consortium name="Tick Genome and Microbiome Consortium (TIGMIC)"/>
            <person name="Jia N."/>
            <person name="Wang J."/>
            <person name="Shi W."/>
            <person name="Du L."/>
            <person name="Sun Y."/>
            <person name="Zhan W."/>
            <person name="Jiang J.F."/>
            <person name="Wang Q."/>
            <person name="Zhang B."/>
            <person name="Ji P."/>
            <person name="Bell-Sakyi L."/>
            <person name="Cui X.M."/>
            <person name="Yuan T.T."/>
            <person name="Jiang B.G."/>
            <person name="Yang W.F."/>
            <person name="Lam T.T."/>
            <person name="Chang Q.C."/>
            <person name="Ding S.J."/>
            <person name="Wang X.J."/>
            <person name="Zhu J.G."/>
            <person name="Ruan X.D."/>
            <person name="Zhao L."/>
            <person name="Wei J.T."/>
            <person name="Ye R.Z."/>
            <person name="Que T.C."/>
            <person name="Du C.H."/>
            <person name="Zhou Y.H."/>
            <person name="Cheng J.X."/>
            <person name="Dai P.F."/>
            <person name="Guo W.B."/>
            <person name="Han X.H."/>
            <person name="Huang E.J."/>
            <person name="Li L.F."/>
            <person name="Wei W."/>
            <person name="Gao Y.C."/>
            <person name="Liu J.Z."/>
            <person name="Shao H.Z."/>
            <person name="Wang X."/>
            <person name="Wang C.C."/>
            <person name="Yang T.C."/>
            <person name="Huo Q.B."/>
            <person name="Li W."/>
            <person name="Chen H.Y."/>
            <person name="Chen S.E."/>
            <person name="Zhou L.G."/>
            <person name="Ni X.B."/>
            <person name="Tian J.H."/>
            <person name="Sheng Y."/>
            <person name="Liu T."/>
            <person name="Pan Y.S."/>
            <person name="Xia L.Y."/>
            <person name="Li J."/>
            <person name="Zhao F."/>
            <person name="Cao W.C."/>
        </authorList>
    </citation>
    <scope>NUCLEOTIDE SEQUENCE</scope>
    <source>
        <strain evidence="3">Rmic-2018</strain>
    </source>
</reference>
<dbReference type="EC" id="2.7.7.48" evidence="1"/>